<feature type="transmembrane region" description="Helical" evidence="1">
    <location>
        <begin position="95"/>
        <end position="115"/>
    </location>
</feature>
<evidence type="ECO:0000313" key="3">
    <source>
        <dbReference type="Proteomes" id="UP001501319"/>
    </source>
</evidence>
<organism evidence="2 3">
    <name type="scientific">Kribbella alba</name>
    <dbReference type="NCBI Taxonomy" id="190197"/>
    <lineage>
        <taxon>Bacteria</taxon>
        <taxon>Bacillati</taxon>
        <taxon>Actinomycetota</taxon>
        <taxon>Actinomycetes</taxon>
        <taxon>Propionibacteriales</taxon>
        <taxon>Kribbellaceae</taxon>
        <taxon>Kribbella</taxon>
    </lineage>
</organism>
<name>A0ABP4QY35_9ACTN</name>
<proteinExistence type="predicted"/>
<accession>A0ABP4QY35</accession>
<evidence type="ECO:0000256" key="1">
    <source>
        <dbReference type="SAM" id="Phobius"/>
    </source>
</evidence>
<dbReference type="EMBL" id="BAAANE010000004">
    <property type="protein sequence ID" value="GAA1627296.1"/>
    <property type="molecule type" value="Genomic_DNA"/>
</dbReference>
<dbReference type="Pfam" id="PF07077">
    <property type="entry name" value="DUF1345"/>
    <property type="match status" value="1"/>
</dbReference>
<keyword evidence="3" id="KW-1185">Reference proteome</keyword>
<sequence>MLLAGLAAAIATGIAGAWDYAPLAGWDIAALVFTVWVWLGTSPMSSTATAAHATREDPSVAVTDLIVLIASVASLVAVGLVLVRASSANGAQQTLLAGLGVASVGLSWFTVHTLFTLRYARLYYTGEDGGVNFKQAAPPRYLDFAYLAFTIGMTFQVSDTDIEAPEIRHTALRHALLSYLFGAVILATTINLIAGLGTGGGG</sequence>
<keyword evidence="1" id="KW-0472">Membrane</keyword>
<keyword evidence="1" id="KW-0812">Transmembrane</keyword>
<feature type="transmembrane region" description="Helical" evidence="1">
    <location>
        <begin position="176"/>
        <end position="196"/>
    </location>
</feature>
<evidence type="ECO:0000313" key="2">
    <source>
        <dbReference type="EMBL" id="GAA1627296.1"/>
    </source>
</evidence>
<dbReference type="Proteomes" id="UP001501319">
    <property type="component" value="Unassembled WGS sequence"/>
</dbReference>
<comment type="caution">
    <text evidence="2">The sequence shown here is derived from an EMBL/GenBank/DDBJ whole genome shotgun (WGS) entry which is preliminary data.</text>
</comment>
<gene>
    <name evidence="2" type="ORF">GCM10009744_13850</name>
</gene>
<reference evidence="3" key="1">
    <citation type="journal article" date="2019" name="Int. J. Syst. Evol. Microbiol.">
        <title>The Global Catalogue of Microorganisms (GCM) 10K type strain sequencing project: providing services to taxonomists for standard genome sequencing and annotation.</title>
        <authorList>
            <consortium name="The Broad Institute Genomics Platform"/>
            <consortium name="The Broad Institute Genome Sequencing Center for Infectious Disease"/>
            <person name="Wu L."/>
            <person name="Ma J."/>
        </authorList>
    </citation>
    <scope>NUCLEOTIDE SEQUENCE [LARGE SCALE GENOMIC DNA]</scope>
    <source>
        <strain evidence="3">JCM 14306</strain>
    </source>
</reference>
<dbReference type="InterPro" id="IPR009781">
    <property type="entry name" value="DUF1345"/>
</dbReference>
<protein>
    <submittedName>
        <fullName evidence="2">DUF1345 domain-containing protein</fullName>
    </submittedName>
</protein>
<feature type="transmembrane region" description="Helical" evidence="1">
    <location>
        <begin position="65"/>
        <end position="83"/>
    </location>
</feature>
<keyword evidence="1" id="KW-1133">Transmembrane helix</keyword>